<gene>
    <name evidence="1" type="ORF">PHPALM_30820</name>
</gene>
<dbReference type="EMBL" id="NCKW01016892">
    <property type="protein sequence ID" value="POM60331.1"/>
    <property type="molecule type" value="Genomic_DNA"/>
</dbReference>
<evidence type="ECO:0000313" key="1">
    <source>
        <dbReference type="EMBL" id="POM60331.1"/>
    </source>
</evidence>
<dbReference type="OrthoDB" id="123893at2759"/>
<comment type="caution">
    <text evidence="1">The sequence shown here is derived from an EMBL/GenBank/DDBJ whole genome shotgun (WGS) entry which is preliminary data.</text>
</comment>
<protein>
    <recommendedName>
        <fullName evidence="3">Integrase zinc-binding domain-containing protein</fullName>
    </recommendedName>
</protein>
<evidence type="ECO:0000313" key="2">
    <source>
        <dbReference type="Proteomes" id="UP000237271"/>
    </source>
</evidence>
<name>A0A2P4X459_9STRA</name>
<proteinExistence type="predicted"/>
<evidence type="ECO:0008006" key="3">
    <source>
        <dbReference type="Google" id="ProtNLM"/>
    </source>
</evidence>
<accession>A0A2P4X459</accession>
<reference evidence="1 2" key="1">
    <citation type="journal article" date="2017" name="Genome Biol. Evol.">
        <title>Phytophthora megakarya and P. palmivora, closely related causal agents of cacao black pod rot, underwent increases in genome sizes and gene numbers by different mechanisms.</title>
        <authorList>
            <person name="Ali S.S."/>
            <person name="Shao J."/>
            <person name="Lary D.J."/>
            <person name="Kronmiller B."/>
            <person name="Shen D."/>
            <person name="Strem M.D."/>
            <person name="Amoako-Attah I."/>
            <person name="Akrofi A.Y."/>
            <person name="Begoude B.A."/>
            <person name="Ten Hoopen G.M."/>
            <person name="Coulibaly K."/>
            <person name="Kebe B.I."/>
            <person name="Melnick R.L."/>
            <person name="Guiltinan M.J."/>
            <person name="Tyler B.M."/>
            <person name="Meinhardt L.W."/>
            <person name="Bailey B.A."/>
        </authorList>
    </citation>
    <scope>NUCLEOTIDE SEQUENCE [LARGE SCALE GENOMIC DNA]</scope>
    <source>
        <strain evidence="2">sbr112.9</strain>
    </source>
</reference>
<sequence>MRPFDDPGFMWPTLDEIVRAQEKYIKARPNNFFTKGNTGKGWYLKGRLWIPTAAVNLMQRLMIVAHYGAQGHRGRASMMEQQLQRHFMWIAYEQNGESFGSDKYLLILKDDATHYCELVPCATPTSAVAVDAILDWYRGLGYHQSGLVIKEHILKTNMQTTEVRTKIYGDEQPMDKMAVSNV</sequence>
<keyword evidence="2" id="KW-1185">Reference proteome</keyword>
<organism evidence="1 2">
    <name type="scientific">Phytophthora palmivora</name>
    <dbReference type="NCBI Taxonomy" id="4796"/>
    <lineage>
        <taxon>Eukaryota</taxon>
        <taxon>Sar</taxon>
        <taxon>Stramenopiles</taxon>
        <taxon>Oomycota</taxon>
        <taxon>Peronosporomycetes</taxon>
        <taxon>Peronosporales</taxon>
        <taxon>Peronosporaceae</taxon>
        <taxon>Phytophthora</taxon>
    </lineage>
</organism>
<dbReference type="AlphaFoldDB" id="A0A2P4X459"/>
<dbReference type="Proteomes" id="UP000237271">
    <property type="component" value="Unassembled WGS sequence"/>
</dbReference>